<proteinExistence type="predicted"/>
<dbReference type="InterPro" id="IPR005162">
    <property type="entry name" value="Retrotrans_gag_dom"/>
</dbReference>
<accession>A0AAW1LS19</accession>
<reference evidence="3 4" key="1">
    <citation type="journal article" date="2024" name="BMC Genomics">
        <title>De novo assembly and annotation of Popillia japonica's genome with initial clues to its potential as an invasive pest.</title>
        <authorList>
            <person name="Cucini C."/>
            <person name="Boschi S."/>
            <person name="Funari R."/>
            <person name="Cardaioli E."/>
            <person name="Iannotti N."/>
            <person name="Marturano G."/>
            <person name="Paoli F."/>
            <person name="Bruttini M."/>
            <person name="Carapelli A."/>
            <person name="Frati F."/>
            <person name="Nardi F."/>
        </authorList>
    </citation>
    <scope>NUCLEOTIDE SEQUENCE [LARGE SCALE GENOMIC DNA]</scope>
    <source>
        <strain evidence="3">DMR45628</strain>
    </source>
</reference>
<organism evidence="3 4">
    <name type="scientific">Popillia japonica</name>
    <name type="common">Japanese beetle</name>
    <dbReference type="NCBI Taxonomy" id="7064"/>
    <lineage>
        <taxon>Eukaryota</taxon>
        <taxon>Metazoa</taxon>
        <taxon>Ecdysozoa</taxon>
        <taxon>Arthropoda</taxon>
        <taxon>Hexapoda</taxon>
        <taxon>Insecta</taxon>
        <taxon>Pterygota</taxon>
        <taxon>Neoptera</taxon>
        <taxon>Endopterygota</taxon>
        <taxon>Coleoptera</taxon>
        <taxon>Polyphaga</taxon>
        <taxon>Scarabaeiformia</taxon>
        <taxon>Scarabaeidae</taxon>
        <taxon>Rutelinae</taxon>
        <taxon>Popillia</taxon>
    </lineage>
</organism>
<dbReference type="EMBL" id="JASPKY010000092">
    <property type="protein sequence ID" value="KAK9737998.1"/>
    <property type="molecule type" value="Genomic_DNA"/>
</dbReference>
<evidence type="ECO:0000256" key="1">
    <source>
        <dbReference type="SAM" id="MobiDB-lite"/>
    </source>
</evidence>
<evidence type="ECO:0000313" key="4">
    <source>
        <dbReference type="Proteomes" id="UP001458880"/>
    </source>
</evidence>
<gene>
    <name evidence="3" type="ORF">QE152_g10265</name>
</gene>
<dbReference type="Proteomes" id="UP001458880">
    <property type="component" value="Unassembled WGS sequence"/>
</dbReference>
<evidence type="ECO:0000313" key="3">
    <source>
        <dbReference type="EMBL" id="KAK9737998.1"/>
    </source>
</evidence>
<evidence type="ECO:0000259" key="2">
    <source>
        <dbReference type="Pfam" id="PF03732"/>
    </source>
</evidence>
<keyword evidence="4" id="KW-1185">Reference proteome</keyword>
<dbReference type="Pfam" id="PF03732">
    <property type="entry name" value="Retrotrans_gag"/>
    <property type="match status" value="1"/>
</dbReference>
<comment type="caution">
    <text evidence="3">The sequence shown here is derived from an EMBL/GenBank/DDBJ whole genome shotgun (WGS) entry which is preliminary data.</text>
</comment>
<feature type="region of interest" description="Disordered" evidence="1">
    <location>
        <begin position="60"/>
        <end position="81"/>
    </location>
</feature>
<dbReference type="AlphaFoldDB" id="A0AAW1LS19"/>
<protein>
    <submittedName>
        <fullName evidence="3">Retrotransposon gag protein</fullName>
    </submittedName>
</protein>
<name>A0AAW1LS19_POPJA</name>
<sequence length="194" mass="22396">MTDIGETLELAFQTSSVPVSWIYSLPKDKLIKVLEGMDQDTAGTVDELRKRLSTFLKAISTQTSSRPASPTPPNTNPTQRNTTMAVCEKVRKWGLNFDGVGHVTSFLERIQELRECCDITGDDLLKALPLLFRGNAILWYRNNKEFWTSWEDFLDDFKTQYLSPRYGYLVEEEIRACHHRPTESFQAYLFNQFV</sequence>
<feature type="domain" description="Retrotransposon gag" evidence="2">
    <location>
        <begin position="129"/>
        <end position="189"/>
    </location>
</feature>